<accession>A0A9J6AXF0</accession>
<sequence length="267" mass="31176">MVNVSHIAKIHQPTLSSLQFHSFLTETDTPTSLKSLFMEYERIDKRNLQLHPFCSLGDSKFRTDNLRVGSGGCYIRPTPFVIWIESKNRFVIWDFFLLHPFCSLDDLKFRTSNLRVGSGGWLSSDQTRFVIWVESKKFFFFLFPNIHFKASRRCKLYKDRSVKLTKKRIFSLFLSYRANKIQEEFYLHYPPFLSPRKLRSMLLGAEKKRKQEGRDDVVEDQELQSATVSLRSHLPEIHDSGCNLENCKDVSVGPENSTSLAVDLLMY</sequence>
<dbReference type="EMBL" id="JACXVP010000001">
    <property type="protein sequence ID" value="KAG5628791.1"/>
    <property type="molecule type" value="Genomic_DNA"/>
</dbReference>
<evidence type="ECO:0000313" key="2">
    <source>
        <dbReference type="Proteomes" id="UP000824120"/>
    </source>
</evidence>
<name>A0A9J6AXF0_SOLCO</name>
<keyword evidence="2" id="KW-1185">Reference proteome</keyword>
<evidence type="ECO:0000313" key="1">
    <source>
        <dbReference type="EMBL" id="KAG5628791.1"/>
    </source>
</evidence>
<proteinExistence type="predicted"/>
<dbReference type="Proteomes" id="UP000824120">
    <property type="component" value="Chromosome 1"/>
</dbReference>
<dbReference type="AlphaFoldDB" id="A0A9J6AXF0"/>
<protein>
    <submittedName>
        <fullName evidence="1">Uncharacterized protein</fullName>
    </submittedName>
</protein>
<reference evidence="1 2" key="1">
    <citation type="submission" date="2020-09" db="EMBL/GenBank/DDBJ databases">
        <title>De no assembly of potato wild relative species, Solanum commersonii.</title>
        <authorList>
            <person name="Cho K."/>
        </authorList>
    </citation>
    <scope>NUCLEOTIDE SEQUENCE [LARGE SCALE GENOMIC DNA]</scope>
    <source>
        <strain evidence="1">LZ3.2</strain>
        <tissue evidence="1">Leaf</tissue>
    </source>
</reference>
<gene>
    <name evidence="1" type="ORF">H5410_000508</name>
</gene>
<comment type="caution">
    <text evidence="1">The sequence shown here is derived from an EMBL/GenBank/DDBJ whole genome shotgun (WGS) entry which is preliminary data.</text>
</comment>
<organism evidence="1 2">
    <name type="scientific">Solanum commersonii</name>
    <name type="common">Commerson's wild potato</name>
    <name type="synonym">Commerson's nightshade</name>
    <dbReference type="NCBI Taxonomy" id="4109"/>
    <lineage>
        <taxon>Eukaryota</taxon>
        <taxon>Viridiplantae</taxon>
        <taxon>Streptophyta</taxon>
        <taxon>Embryophyta</taxon>
        <taxon>Tracheophyta</taxon>
        <taxon>Spermatophyta</taxon>
        <taxon>Magnoliopsida</taxon>
        <taxon>eudicotyledons</taxon>
        <taxon>Gunneridae</taxon>
        <taxon>Pentapetalae</taxon>
        <taxon>asterids</taxon>
        <taxon>lamiids</taxon>
        <taxon>Solanales</taxon>
        <taxon>Solanaceae</taxon>
        <taxon>Solanoideae</taxon>
        <taxon>Solaneae</taxon>
        <taxon>Solanum</taxon>
    </lineage>
</organism>